<feature type="region of interest" description="Disordered" evidence="3">
    <location>
        <begin position="248"/>
        <end position="316"/>
    </location>
</feature>
<feature type="compositionally biased region" description="Acidic residues" evidence="3">
    <location>
        <begin position="306"/>
        <end position="316"/>
    </location>
</feature>
<dbReference type="InterPro" id="IPR042201">
    <property type="entry name" value="FH2_Formin_sf"/>
</dbReference>
<evidence type="ECO:0000256" key="1">
    <source>
        <dbReference type="ARBA" id="ARBA00005271"/>
    </source>
</evidence>
<feature type="domain" description="FH2" evidence="4">
    <location>
        <begin position="1056"/>
        <end position="1468"/>
    </location>
</feature>
<evidence type="ECO:0000256" key="3">
    <source>
        <dbReference type="SAM" id="MobiDB-lite"/>
    </source>
</evidence>
<dbReference type="PROSITE" id="PS51444">
    <property type="entry name" value="FH2"/>
    <property type="match status" value="1"/>
</dbReference>
<feature type="compositionally biased region" description="Low complexity" evidence="3">
    <location>
        <begin position="222"/>
        <end position="236"/>
    </location>
</feature>
<evidence type="ECO:0000313" key="6">
    <source>
        <dbReference type="Proteomes" id="UP000827092"/>
    </source>
</evidence>
<dbReference type="Gene3D" id="1.20.58.2220">
    <property type="entry name" value="Formin, FH2 domain"/>
    <property type="match status" value="1"/>
</dbReference>
<dbReference type="GO" id="GO:0005856">
    <property type="term" value="C:cytoskeleton"/>
    <property type="evidence" value="ECO:0007669"/>
    <property type="project" value="TreeGrafter"/>
</dbReference>
<evidence type="ECO:0000256" key="2">
    <source>
        <dbReference type="SAM" id="Coils"/>
    </source>
</evidence>
<feature type="region of interest" description="Disordered" evidence="3">
    <location>
        <begin position="115"/>
        <end position="236"/>
    </location>
</feature>
<feature type="compositionally biased region" description="Pro residues" evidence="3">
    <location>
        <begin position="610"/>
        <end position="619"/>
    </location>
</feature>
<feature type="compositionally biased region" description="Polar residues" evidence="3">
    <location>
        <begin position="747"/>
        <end position="761"/>
    </location>
</feature>
<dbReference type="EMBL" id="JAFNEN010000334">
    <property type="protein sequence ID" value="KAG8185502.1"/>
    <property type="molecule type" value="Genomic_DNA"/>
</dbReference>
<feature type="region of interest" description="Disordered" evidence="3">
    <location>
        <begin position="878"/>
        <end position="906"/>
    </location>
</feature>
<feature type="region of interest" description="Disordered" evidence="3">
    <location>
        <begin position="693"/>
        <end position="718"/>
    </location>
</feature>
<dbReference type="SMART" id="SM00498">
    <property type="entry name" value="FH2"/>
    <property type="match status" value="1"/>
</dbReference>
<feature type="compositionally biased region" description="Low complexity" evidence="3">
    <location>
        <begin position="200"/>
        <end position="211"/>
    </location>
</feature>
<feature type="region of interest" description="Disordered" evidence="3">
    <location>
        <begin position="747"/>
        <end position="772"/>
    </location>
</feature>
<dbReference type="SUPFAM" id="SSF101447">
    <property type="entry name" value="Formin homology 2 domain (FH2 domain)"/>
    <property type="match status" value="1"/>
</dbReference>
<proteinExistence type="inferred from homology"/>
<keyword evidence="2" id="KW-0175">Coiled coil</keyword>
<name>A0AAV6UMP1_9ARAC</name>
<feature type="coiled-coil region" evidence="2">
    <location>
        <begin position="1453"/>
        <end position="1480"/>
    </location>
</feature>
<evidence type="ECO:0000313" key="5">
    <source>
        <dbReference type="EMBL" id="KAG8185502.1"/>
    </source>
</evidence>
<dbReference type="Proteomes" id="UP000827092">
    <property type="component" value="Unassembled WGS sequence"/>
</dbReference>
<dbReference type="GO" id="GO:0005737">
    <property type="term" value="C:cytoplasm"/>
    <property type="evidence" value="ECO:0007669"/>
    <property type="project" value="TreeGrafter"/>
</dbReference>
<protein>
    <recommendedName>
        <fullName evidence="4">FH2 domain-containing protein</fullName>
    </recommendedName>
</protein>
<feature type="region of interest" description="Disordered" evidence="3">
    <location>
        <begin position="590"/>
        <end position="623"/>
    </location>
</feature>
<organism evidence="5 6">
    <name type="scientific">Oedothorax gibbosus</name>
    <dbReference type="NCBI Taxonomy" id="931172"/>
    <lineage>
        <taxon>Eukaryota</taxon>
        <taxon>Metazoa</taxon>
        <taxon>Ecdysozoa</taxon>
        <taxon>Arthropoda</taxon>
        <taxon>Chelicerata</taxon>
        <taxon>Arachnida</taxon>
        <taxon>Araneae</taxon>
        <taxon>Araneomorphae</taxon>
        <taxon>Entelegynae</taxon>
        <taxon>Araneoidea</taxon>
        <taxon>Linyphiidae</taxon>
        <taxon>Erigoninae</taxon>
        <taxon>Oedothorax</taxon>
    </lineage>
</organism>
<dbReference type="GO" id="GO:0030866">
    <property type="term" value="P:cortical actin cytoskeleton organization"/>
    <property type="evidence" value="ECO:0007669"/>
    <property type="project" value="TreeGrafter"/>
</dbReference>
<dbReference type="GO" id="GO:0051015">
    <property type="term" value="F:actin filament binding"/>
    <property type="evidence" value="ECO:0007669"/>
    <property type="project" value="TreeGrafter"/>
</dbReference>
<dbReference type="InterPro" id="IPR015425">
    <property type="entry name" value="FH2_Formin"/>
</dbReference>
<gene>
    <name evidence="5" type="ORF">JTE90_019758</name>
</gene>
<feature type="compositionally biased region" description="Pro residues" evidence="3">
    <location>
        <begin position="885"/>
        <end position="906"/>
    </location>
</feature>
<reference evidence="5 6" key="1">
    <citation type="journal article" date="2022" name="Nat. Ecol. Evol.">
        <title>A masculinizing supergene underlies an exaggerated male reproductive morph in a spider.</title>
        <authorList>
            <person name="Hendrickx F."/>
            <person name="De Corte Z."/>
            <person name="Sonet G."/>
            <person name="Van Belleghem S.M."/>
            <person name="Kostlbacher S."/>
            <person name="Vangestel C."/>
        </authorList>
    </citation>
    <scope>NUCLEOTIDE SEQUENCE [LARGE SCALE GENOMIC DNA]</scope>
    <source>
        <strain evidence="5">W744_W776</strain>
    </source>
</reference>
<keyword evidence="6" id="KW-1185">Reference proteome</keyword>
<dbReference type="PANTHER" id="PTHR45920:SF7">
    <property type="entry name" value="FORMIN-G"/>
    <property type="match status" value="1"/>
</dbReference>
<feature type="region of interest" description="Disordered" evidence="3">
    <location>
        <begin position="343"/>
        <end position="363"/>
    </location>
</feature>
<feature type="compositionally biased region" description="Basic and acidic residues" evidence="3">
    <location>
        <begin position="161"/>
        <end position="179"/>
    </location>
</feature>
<evidence type="ECO:0000259" key="4">
    <source>
        <dbReference type="PROSITE" id="PS51444"/>
    </source>
</evidence>
<sequence>MDYGDFLYWRNEIPTVEDSECVFIQKTKKTDNRRKLVRQVPCDSAIPWKTTSPEYRPIKDIFYPQIQENALDLELAKVPDRSAPCDAPAPHPHSLFHRRLVELLHTKLAFVKRKSSRKRRDLFSSKGSRMGNRGSNGATPSPPSEEKENNCKPSPSVSGKSSKESSKNAKSDKIPKDSKVQVLPDKLPCRNPPKDLLIPSDSGDSLVSSCSPNSNRIKNFQVDSTPSPDDTSSVSSSLFVDVQEKFYNQEEQGTLNETSSLQEEANKNVEQIPQVPNTEPNHHPDASYPIAAASQNSREDQQLHDEELEDDEDDDWDYHDTQEEAVIMDPRYTEEAIVDYCPPRDKSDNAVPKRRTWSGTKSCPGTPVSDTNLFCQYRERKGSLGNIGCRSTLSTIGSVPRLDMRYEDDVLAEEDEDLRHLSCSTQSLSIPRVQVTPTRQQRQGRGHFAGRRDRSSSELCLHALPSTVPQVLRRYCSQGLMAPPPGGECCLRRVSSLTLDRATLERHVDRPKDLPHELDFGMYEKFQGQMLVNWFCSAFPEDHHCGRPELRLMAAQFCTNLLCAGVLCPVDPRNKEDRLFRPDEMYQWSKLEDPSPPSAYATPGRLSPSAWPPKPPPDLSPTHSELELRDVIANLHDHRLQKEHDKPSVFYLKPSHRIGDYQERVARLELQLEKYQTLTEIEELTKRTKFISCPTSPQSPCAATQTEPPRPMHSSSSQYDIASCTSLLTRSRYSQTESIRSWSTCVQTDEGSPLSKTSVRTQTEDPAAPDVIRGLPRTLSDVSEVLPSLVTDRKPYFYRPSSSVSSFSLSTSTVLPEDHEAKTDVSEKDHSYCERCSNRSVTEAAAQTDCAVDVEIKASKLSVTNDSSLHQMPNLMSIPNTSSAIPPPPPMPGSNIPPPPPMPGSNIPPPPPMPGCNIPPPPPMPGCNIPPPPPMPGCNIPPPPPMPGCNIPPPPPMPGCNIPPPPPMPGCNIPPPPPMPGCNIPPPPPMPGSNIPPPPPMPGCGPPPPPPMPGCGPPPPPPMPGFGPPPPPPMPGFGPPPPPGPFPMARQPYIVRKPAITPKQPMRPLYWTRIQINTPAAIEKETECLWENIEETKIDNWDEFEELFSKQTAKKSPSEPKQVKQTKAKEVAKLLDQKRSQNVGILISSLHLDISDIQHALYNFDTSVINTDTLQSIYDARPMPDELQIISSHRAAKTDVPLDKPEQFLWELSVIPEYAIRIECIMFHSSFSENLGHIESKLLNLRLTCECLRGKSVQNLISIILSLGNYMNGGNGSRGQADGFGLEILPKLRDVKSKDNSLTLLHFVVKLYFTIFEKDKSAEECHLPIPEPSDVDRAGIVNFDDVKKELDRLYVQTAACERKVSKILSSSDEEHQQPLKDTMQTFLEKAFAETRLQMENLDICKIKFMSTQKFFKFQPKSNNESEWPKEFFSLWTSFCSDFKDIWKKEQKIRMAEQKRVEILQKKIQQLQEKKTAEIERVKAKPTGLKARVKRMSLETTRLAT</sequence>
<comment type="similarity">
    <text evidence="1">Belongs to the formin homology family. Cappuccino subfamily.</text>
</comment>
<accession>A0AAV6UMP1</accession>
<dbReference type="PANTHER" id="PTHR45920">
    <property type="entry name" value="FORMIN HOMOLOGY 2 DOMAIN CONTAINING, ISOFORM I"/>
    <property type="match status" value="1"/>
</dbReference>
<comment type="caution">
    <text evidence="5">The sequence shown here is derived from an EMBL/GenBank/DDBJ whole genome shotgun (WGS) entry which is preliminary data.</text>
</comment>
<dbReference type="Pfam" id="PF02181">
    <property type="entry name" value="FH2"/>
    <property type="match status" value="1"/>
</dbReference>
<feature type="compositionally biased region" description="Polar residues" evidence="3">
    <location>
        <begin position="249"/>
        <end position="279"/>
    </location>
</feature>